<protein>
    <submittedName>
        <fullName evidence="1">Uncharacterized protein</fullName>
    </submittedName>
</protein>
<dbReference type="Gene3D" id="3.40.50.12780">
    <property type="entry name" value="N-terminal domain of ligase-like"/>
    <property type="match status" value="1"/>
</dbReference>
<accession>A0A0G4H0J6</accession>
<gene>
    <name evidence="1" type="ORF">Cvel_24221</name>
</gene>
<proteinExistence type="predicted"/>
<dbReference type="EMBL" id="CDMZ01001753">
    <property type="protein sequence ID" value="CEM37058.1"/>
    <property type="molecule type" value="Genomic_DNA"/>
</dbReference>
<name>A0A0G4H0J6_9ALVE</name>
<dbReference type="VEuPathDB" id="CryptoDB:Cvel_24221"/>
<dbReference type="AlphaFoldDB" id="A0A0G4H0J6"/>
<organism evidence="1">
    <name type="scientific">Chromera velia CCMP2878</name>
    <dbReference type="NCBI Taxonomy" id="1169474"/>
    <lineage>
        <taxon>Eukaryota</taxon>
        <taxon>Sar</taxon>
        <taxon>Alveolata</taxon>
        <taxon>Colpodellida</taxon>
        <taxon>Chromeraceae</taxon>
        <taxon>Chromera</taxon>
    </lineage>
</organism>
<dbReference type="InterPro" id="IPR042099">
    <property type="entry name" value="ANL_N_sf"/>
</dbReference>
<dbReference type="SUPFAM" id="SSF56801">
    <property type="entry name" value="Acetyl-CoA synthetase-like"/>
    <property type="match status" value="1"/>
</dbReference>
<dbReference type="PANTHER" id="PTHR22754">
    <property type="entry name" value="DISCO-INTERACTING PROTEIN 2 DIP2 -RELATED"/>
    <property type="match status" value="1"/>
</dbReference>
<evidence type="ECO:0000313" key="1">
    <source>
        <dbReference type="EMBL" id="CEM37058.1"/>
    </source>
</evidence>
<dbReference type="PANTHER" id="PTHR22754:SF32">
    <property type="entry name" value="DISCO-INTERACTING PROTEIN 2"/>
    <property type="match status" value="1"/>
</dbReference>
<reference evidence="1" key="1">
    <citation type="submission" date="2014-11" db="EMBL/GenBank/DDBJ databases">
        <authorList>
            <person name="Otto D Thomas"/>
            <person name="Naeem Raeece"/>
        </authorList>
    </citation>
    <scope>NUCLEOTIDE SEQUENCE</scope>
</reference>
<sequence length="163" mass="18667">MPENKTGEVWVLSASCTRGYFNLPDKTKETFYGQCTLAKGRPSENLYLRTGDSGFIHKGELFIAGRIKDMLIVRGRNYFPQLFQFRPLIARLWEGDPLSSLHAFISLTCFDCSFCVFTKIAQFQQLPLVSQSSHPSDLSLQGMPFRTRRGRAWRGPLPRREGR</sequence>